<dbReference type="eggNOG" id="COG2932">
    <property type="taxonomic scope" value="Bacteria"/>
</dbReference>
<keyword evidence="1" id="KW-0805">Transcription regulation</keyword>
<keyword evidence="3" id="KW-0804">Transcription</keyword>
<dbReference type="InterPro" id="IPR015927">
    <property type="entry name" value="Peptidase_S24_S26A/B/C"/>
</dbReference>
<feature type="domain" description="HTH cro/C1-type" evidence="5">
    <location>
        <begin position="53"/>
        <end position="94"/>
    </location>
</feature>
<evidence type="ECO:0000313" key="6">
    <source>
        <dbReference type="EMBL" id="CCG99807.1"/>
    </source>
</evidence>
<protein>
    <submittedName>
        <fullName evidence="6">Putative phage repressor</fullName>
    </submittedName>
</protein>
<dbReference type="KEGG" id="fae:FAES_1797"/>
<dbReference type="SMART" id="SM00530">
    <property type="entry name" value="HTH_XRE"/>
    <property type="match status" value="2"/>
</dbReference>
<evidence type="ECO:0000256" key="4">
    <source>
        <dbReference type="SAM" id="MobiDB-lite"/>
    </source>
</evidence>
<organism evidence="6 7">
    <name type="scientific">Fibrella aestuarina BUZ 2</name>
    <dbReference type="NCBI Taxonomy" id="1166018"/>
    <lineage>
        <taxon>Bacteria</taxon>
        <taxon>Pseudomonadati</taxon>
        <taxon>Bacteroidota</taxon>
        <taxon>Cytophagia</taxon>
        <taxon>Cytophagales</taxon>
        <taxon>Spirosomataceae</taxon>
        <taxon>Fibrella</taxon>
    </lineage>
</organism>
<dbReference type="PANTHER" id="PTHR40661">
    <property type="match status" value="1"/>
</dbReference>
<dbReference type="InterPro" id="IPR036286">
    <property type="entry name" value="LexA/Signal_pep-like_sf"/>
</dbReference>
<feature type="region of interest" description="Disordered" evidence="4">
    <location>
        <begin position="1"/>
        <end position="30"/>
    </location>
</feature>
<evidence type="ECO:0000256" key="3">
    <source>
        <dbReference type="ARBA" id="ARBA00023163"/>
    </source>
</evidence>
<evidence type="ECO:0000259" key="5">
    <source>
        <dbReference type="PROSITE" id="PS50943"/>
    </source>
</evidence>
<dbReference type="HOGENOM" id="CLU_810741_0_0_10"/>
<feature type="domain" description="HTH cro/C1-type" evidence="5">
    <location>
        <begin position="119"/>
        <end position="176"/>
    </location>
</feature>
<keyword evidence="2" id="KW-0238">DNA-binding</keyword>
<proteinExistence type="predicted"/>
<dbReference type="SUPFAM" id="SSF47413">
    <property type="entry name" value="lambda repressor-like DNA-binding domains"/>
    <property type="match status" value="1"/>
</dbReference>
<dbReference type="STRING" id="1166018.FAES_1797"/>
<reference evidence="6 7" key="1">
    <citation type="journal article" date="2012" name="J. Bacteriol.">
        <title>Genome Sequence of Fibrella aestuarina BUZ 2T, a Filamentous Marine Bacterium.</title>
        <authorList>
            <person name="Filippini M."/>
            <person name="Qi W."/>
            <person name="Blom J."/>
            <person name="Goesmann A."/>
            <person name="Smits T.H."/>
            <person name="Bagheri H.C."/>
        </authorList>
    </citation>
    <scope>NUCLEOTIDE SEQUENCE [LARGE SCALE GENOMIC DNA]</scope>
    <source>
        <strain evidence="7">BUZ 2T</strain>
    </source>
</reference>
<evidence type="ECO:0000313" key="7">
    <source>
        <dbReference type="Proteomes" id="UP000011058"/>
    </source>
</evidence>
<dbReference type="Gene3D" id="2.10.109.10">
    <property type="entry name" value="Umud Fragment, subunit A"/>
    <property type="match status" value="1"/>
</dbReference>
<dbReference type="InterPro" id="IPR001387">
    <property type="entry name" value="Cro/C1-type_HTH"/>
</dbReference>
<dbReference type="PATRIC" id="fig|1166018.3.peg.3534"/>
<dbReference type="PANTHER" id="PTHR40661:SF1">
    <property type="entry name" value="HTH CRO_C1-TYPE DOMAIN-CONTAINING PROTEIN"/>
    <property type="match status" value="1"/>
</dbReference>
<dbReference type="EMBL" id="HE796683">
    <property type="protein sequence ID" value="CCG99807.1"/>
    <property type="molecule type" value="Genomic_DNA"/>
</dbReference>
<dbReference type="PROSITE" id="PS50943">
    <property type="entry name" value="HTH_CROC1"/>
    <property type="match status" value="2"/>
</dbReference>
<evidence type="ECO:0000256" key="1">
    <source>
        <dbReference type="ARBA" id="ARBA00023015"/>
    </source>
</evidence>
<name>I0K6Q4_9BACT</name>
<dbReference type="GO" id="GO:0003677">
    <property type="term" value="F:DNA binding"/>
    <property type="evidence" value="ECO:0007669"/>
    <property type="project" value="UniProtKB-KW"/>
</dbReference>
<keyword evidence="7" id="KW-1185">Reference proteome</keyword>
<dbReference type="Proteomes" id="UP000011058">
    <property type="component" value="Chromosome"/>
</dbReference>
<sequence length="342" mass="37758">MNQVSPSTYFSMSPNPVGRPAGRGQTPEAQHIQAARRTRLQRLIDTRFDKKKSAFAEAVGINPTAVSHYLNKRTITDEFCLTVAKMLNISAAWMLRGEGAIDDVPAPIKPNTNHEGSSLKKYRESRGLSKAALGRLLGLAAGSASISVAQYEESAQLERKTKIKLASALQMSEAELQAILGGFSHVVTPVEDDELVSVPFLPVRARAGFAETFLSDEHESVQYDMVTIRRDAIRVGFETEKARKNKMYVAEVDGDSMEPLLHPGYWVTVYLIDPGDWDYATGVVAVLYRDRFVIKRIIENRLPETGSVTLHSDNPKGGSNSVPRSEIRAIFRVDEIVGGKIK</sequence>
<gene>
    <name evidence="6" type="ORF">FAES_1797</name>
</gene>
<dbReference type="SUPFAM" id="SSF51306">
    <property type="entry name" value="LexA/Signal peptidase"/>
    <property type="match status" value="1"/>
</dbReference>
<dbReference type="CDD" id="cd06462">
    <property type="entry name" value="Peptidase_S24_S26"/>
    <property type="match status" value="1"/>
</dbReference>
<evidence type="ECO:0000256" key="2">
    <source>
        <dbReference type="ARBA" id="ARBA00023125"/>
    </source>
</evidence>
<dbReference type="InterPro" id="IPR010982">
    <property type="entry name" value="Lambda_DNA-bd_dom_sf"/>
</dbReference>
<dbReference type="AlphaFoldDB" id="I0K6Q4"/>
<feature type="compositionally biased region" description="Polar residues" evidence="4">
    <location>
        <begin position="1"/>
        <end position="14"/>
    </location>
</feature>
<dbReference type="Pfam" id="PF00717">
    <property type="entry name" value="Peptidase_S24"/>
    <property type="match status" value="1"/>
</dbReference>
<dbReference type="Gene3D" id="1.10.260.40">
    <property type="entry name" value="lambda repressor-like DNA-binding domains"/>
    <property type="match status" value="2"/>
</dbReference>
<accession>I0K6Q4</accession>
<dbReference type="CDD" id="cd00093">
    <property type="entry name" value="HTH_XRE"/>
    <property type="match status" value="2"/>
</dbReference>